<evidence type="ECO:0000313" key="5">
    <source>
        <dbReference type="EMBL" id="RRR22050.1"/>
    </source>
</evidence>
<sequence>MESHDTRDRTSRPLGAPSRSAGPSVAPLLRELLGDRLRRERRRQGRTLAEVARRAGMSMQHLSDVERGRKDPSSELLAAVLGALGVALPDLLGQVAAQGSAAHRPAADGALHSGRGRVLDLTAPRRSAPPPGTDRRGPGQGGASAPAPARSPGPHGTVRLLAAA</sequence>
<dbReference type="CDD" id="cd00093">
    <property type="entry name" value="HTH_XRE"/>
    <property type="match status" value="1"/>
</dbReference>
<keyword evidence="6" id="KW-1185">Reference proteome</keyword>
<dbReference type="Gene3D" id="1.10.260.40">
    <property type="entry name" value="lambda repressor-like DNA-binding domains"/>
    <property type="match status" value="1"/>
</dbReference>
<dbReference type="Proteomes" id="UP000254236">
    <property type="component" value="Chromosome"/>
</dbReference>
<dbReference type="InterPro" id="IPR010982">
    <property type="entry name" value="Lambda_DNA-bd_dom_sf"/>
</dbReference>
<dbReference type="PANTHER" id="PTHR46797:SF1">
    <property type="entry name" value="METHYLPHOSPHONATE SYNTHASE"/>
    <property type="match status" value="1"/>
</dbReference>
<reference evidence="5 7" key="2">
    <citation type="submission" date="2018-08" db="EMBL/GenBank/DDBJ databases">
        <title>Brachybacterium saurashtrense DSM 23186.</title>
        <authorList>
            <person name="Li Y."/>
        </authorList>
    </citation>
    <scope>NUCLEOTIDE SEQUENCE [LARGE SCALE GENOMIC DNA]</scope>
    <source>
        <strain evidence="5 7">DSM 23186</strain>
    </source>
</reference>
<organism evidence="5 7">
    <name type="scientific">Brachybacterium saurashtrense</name>
    <dbReference type="NCBI Taxonomy" id="556288"/>
    <lineage>
        <taxon>Bacteria</taxon>
        <taxon>Bacillati</taxon>
        <taxon>Actinomycetota</taxon>
        <taxon>Actinomycetes</taxon>
        <taxon>Micrococcales</taxon>
        <taxon>Dermabacteraceae</taxon>
        <taxon>Brachybacterium</taxon>
    </lineage>
</organism>
<evidence type="ECO:0000256" key="2">
    <source>
        <dbReference type="SAM" id="MobiDB-lite"/>
    </source>
</evidence>
<reference evidence="4 6" key="1">
    <citation type="submission" date="2018-07" db="EMBL/GenBank/DDBJ databases">
        <title>Brachybacterium saurashtrense DSM 23186 genome sequence.</title>
        <authorList>
            <person name="Guo L."/>
        </authorList>
    </citation>
    <scope>NUCLEOTIDE SEQUENCE [LARGE SCALE GENOMIC DNA]</scope>
    <source>
        <strain evidence="4 6">DSM 23186</strain>
    </source>
</reference>
<dbReference type="AlphaFoldDB" id="A0A345YMP4"/>
<dbReference type="InterPro" id="IPR050807">
    <property type="entry name" value="TransReg_Diox_bact_type"/>
</dbReference>
<dbReference type="Proteomes" id="UP000282185">
    <property type="component" value="Unassembled WGS sequence"/>
</dbReference>
<keyword evidence="1" id="KW-0238">DNA-binding</keyword>
<dbReference type="GO" id="GO:0003677">
    <property type="term" value="F:DNA binding"/>
    <property type="evidence" value="ECO:0007669"/>
    <property type="project" value="UniProtKB-KW"/>
</dbReference>
<accession>A0A345YMP4</accession>
<gene>
    <name evidence="4" type="ORF">DWV08_05905</name>
    <name evidence="5" type="ORF">DXU92_12170</name>
</gene>
<feature type="region of interest" description="Disordered" evidence="2">
    <location>
        <begin position="1"/>
        <end position="72"/>
    </location>
</feature>
<evidence type="ECO:0000313" key="6">
    <source>
        <dbReference type="Proteomes" id="UP000254236"/>
    </source>
</evidence>
<evidence type="ECO:0000256" key="1">
    <source>
        <dbReference type="ARBA" id="ARBA00023125"/>
    </source>
</evidence>
<proteinExistence type="predicted"/>
<name>A0A345YMP4_9MICO</name>
<dbReference type="SUPFAM" id="SSF47413">
    <property type="entry name" value="lambda repressor-like DNA-binding domains"/>
    <property type="match status" value="1"/>
</dbReference>
<dbReference type="InterPro" id="IPR001387">
    <property type="entry name" value="Cro/C1-type_HTH"/>
</dbReference>
<feature type="compositionally biased region" description="Basic and acidic residues" evidence="2">
    <location>
        <begin position="63"/>
        <end position="72"/>
    </location>
</feature>
<dbReference type="SMART" id="SM00530">
    <property type="entry name" value="HTH_XRE"/>
    <property type="match status" value="1"/>
</dbReference>
<dbReference type="EMBL" id="CP031356">
    <property type="protein sequence ID" value="AXK45196.1"/>
    <property type="molecule type" value="Genomic_DNA"/>
</dbReference>
<dbReference type="EMBL" id="QSWH01000005">
    <property type="protein sequence ID" value="RRR22050.1"/>
    <property type="molecule type" value="Genomic_DNA"/>
</dbReference>
<protein>
    <submittedName>
        <fullName evidence="5">XRE family transcriptional regulator</fullName>
    </submittedName>
</protein>
<dbReference type="PANTHER" id="PTHR46797">
    <property type="entry name" value="HTH-TYPE TRANSCRIPTIONAL REGULATOR"/>
    <property type="match status" value="1"/>
</dbReference>
<dbReference type="RefSeq" id="WP_115412948.1">
    <property type="nucleotide sequence ID" value="NZ_CP031356.1"/>
</dbReference>
<dbReference type="PROSITE" id="PS50943">
    <property type="entry name" value="HTH_CROC1"/>
    <property type="match status" value="1"/>
</dbReference>
<feature type="compositionally biased region" description="Basic and acidic residues" evidence="2">
    <location>
        <begin position="1"/>
        <end position="11"/>
    </location>
</feature>
<feature type="compositionally biased region" description="Low complexity" evidence="2">
    <location>
        <begin position="143"/>
        <end position="154"/>
    </location>
</feature>
<feature type="domain" description="HTH cro/C1-type" evidence="3">
    <location>
        <begin position="37"/>
        <end position="91"/>
    </location>
</feature>
<dbReference type="GO" id="GO:0005829">
    <property type="term" value="C:cytosol"/>
    <property type="evidence" value="ECO:0007669"/>
    <property type="project" value="TreeGrafter"/>
</dbReference>
<evidence type="ECO:0000313" key="7">
    <source>
        <dbReference type="Proteomes" id="UP000282185"/>
    </source>
</evidence>
<feature type="region of interest" description="Disordered" evidence="2">
    <location>
        <begin position="97"/>
        <end position="164"/>
    </location>
</feature>
<dbReference type="KEGG" id="bsau:DWV08_05905"/>
<dbReference type="Pfam" id="PF13560">
    <property type="entry name" value="HTH_31"/>
    <property type="match status" value="1"/>
</dbReference>
<dbReference type="GO" id="GO:0003700">
    <property type="term" value="F:DNA-binding transcription factor activity"/>
    <property type="evidence" value="ECO:0007669"/>
    <property type="project" value="TreeGrafter"/>
</dbReference>
<evidence type="ECO:0000259" key="3">
    <source>
        <dbReference type="PROSITE" id="PS50943"/>
    </source>
</evidence>
<evidence type="ECO:0000313" key="4">
    <source>
        <dbReference type="EMBL" id="AXK45196.1"/>
    </source>
</evidence>